<evidence type="ECO:0000313" key="3">
    <source>
        <dbReference type="Proteomes" id="UP000322244"/>
    </source>
</evidence>
<dbReference type="AlphaFoldDB" id="A0A5A7SJL3"/>
<name>A0A5A7SJL3_9NOCA</name>
<dbReference type="CDD" id="cd00761">
    <property type="entry name" value="Glyco_tranf_GTA_type"/>
    <property type="match status" value="1"/>
</dbReference>
<dbReference type="Proteomes" id="UP000322244">
    <property type="component" value="Unassembled WGS sequence"/>
</dbReference>
<dbReference type="Pfam" id="PF00535">
    <property type="entry name" value="Glycos_transf_2"/>
    <property type="match status" value="1"/>
</dbReference>
<proteinExistence type="predicted"/>
<gene>
    <name evidence="2" type="ORF">FOY51_01285</name>
</gene>
<dbReference type="OrthoDB" id="3177103at2"/>
<dbReference type="EMBL" id="VLNY01000001">
    <property type="protein sequence ID" value="KAA0024615.1"/>
    <property type="molecule type" value="Genomic_DNA"/>
</dbReference>
<dbReference type="RefSeq" id="WP_149428390.1">
    <property type="nucleotide sequence ID" value="NZ_VLNY01000001.1"/>
</dbReference>
<feature type="domain" description="Glycosyltransferase 2-like" evidence="1">
    <location>
        <begin position="6"/>
        <end position="120"/>
    </location>
</feature>
<keyword evidence="3" id="KW-1185">Reference proteome</keyword>
<organism evidence="2 3">
    <name type="scientific">Antrihabitans cavernicola</name>
    <dbReference type="NCBI Taxonomy" id="2495913"/>
    <lineage>
        <taxon>Bacteria</taxon>
        <taxon>Bacillati</taxon>
        <taxon>Actinomycetota</taxon>
        <taxon>Actinomycetes</taxon>
        <taxon>Mycobacteriales</taxon>
        <taxon>Nocardiaceae</taxon>
        <taxon>Antrihabitans</taxon>
    </lineage>
</organism>
<reference evidence="2 3" key="1">
    <citation type="submission" date="2019-07" db="EMBL/GenBank/DDBJ databases">
        <title>Rhodococcus cavernicolus sp. nov., isolated from a cave.</title>
        <authorList>
            <person name="Lee S.D."/>
        </authorList>
    </citation>
    <scope>NUCLEOTIDE SEQUENCE [LARGE SCALE GENOMIC DNA]</scope>
    <source>
        <strain evidence="2 3">C1-24</strain>
    </source>
</reference>
<dbReference type="PANTHER" id="PTHR43685">
    <property type="entry name" value="GLYCOSYLTRANSFERASE"/>
    <property type="match status" value="1"/>
</dbReference>
<evidence type="ECO:0000259" key="1">
    <source>
        <dbReference type="Pfam" id="PF00535"/>
    </source>
</evidence>
<evidence type="ECO:0000313" key="2">
    <source>
        <dbReference type="EMBL" id="KAA0024615.1"/>
    </source>
</evidence>
<protein>
    <submittedName>
        <fullName evidence="2">Glycosyltransferase family 2 protein</fullName>
    </submittedName>
</protein>
<dbReference type="SUPFAM" id="SSF53448">
    <property type="entry name" value="Nucleotide-diphospho-sugar transferases"/>
    <property type="match status" value="1"/>
</dbReference>
<dbReference type="PANTHER" id="PTHR43685:SF11">
    <property type="entry name" value="GLYCOSYLTRANSFERASE TAGX-RELATED"/>
    <property type="match status" value="1"/>
</dbReference>
<comment type="caution">
    <text evidence="2">The sequence shown here is derived from an EMBL/GenBank/DDBJ whole genome shotgun (WGS) entry which is preliminary data.</text>
</comment>
<sequence length="276" mass="29771">MSPRVSVVVPAYNNADYIAETIESILAQTYDDFEVIIGDHTSDDATLDVVQRYADDPRITVITTEAGGGAKRNWDRVSRAASGELLKLVCGDDIIYPTALAEQVAAFDEHPSAVLVASQRKLVDAKGGTVIKARGLGGLSGLVSGRVAARSAVIAGANIFGEPACVMMKRSDLAAVGWWDDTHPYLIDEATYVDVALRGDFVAIPKALAAFRINAGQWSVRLATQQAVQAAAFHKKLRDADPTLLSKWDVRLGDAKALATSFMRRAVYILLSHRMK</sequence>
<dbReference type="InterPro" id="IPR050834">
    <property type="entry name" value="Glycosyltransf_2"/>
</dbReference>
<dbReference type="InterPro" id="IPR001173">
    <property type="entry name" value="Glyco_trans_2-like"/>
</dbReference>
<dbReference type="InterPro" id="IPR029044">
    <property type="entry name" value="Nucleotide-diphossugar_trans"/>
</dbReference>
<keyword evidence="2" id="KW-0808">Transferase</keyword>
<accession>A0A5A7SJL3</accession>
<dbReference type="GO" id="GO:0016740">
    <property type="term" value="F:transferase activity"/>
    <property type="evidence" value="ECO:0007669"/>
    <property type="project" value="UniProtKB-KW"/>
</dbReference>
<dbReference type="Gene3D" id="3.90.550.10">
    <property type="entry name" value="Spore Coat Polysaccharide Biosynthesis Protein SpsA, Chain A"/>
    <property type="match status" value="1"/>
</dbReference>